<dbReference type="HOGENOM" id="CLU_044041_0_1_9"/>
<evidence type="ECO:0000313" key="4">
    <source>
        <dbReference type="Proteomes" id="UP000001626"/>
    </source>
</evidence>
<dbReference type="KEGG" id="ttm:Tthe_0750"/>
<keyword evidence="1 2" id="KW-0963">Cytoplasm</keyword>
<dbReference type="GO" id="GO:0008360">
    <property type="term" value="P:regulation of cell shape"/>
    <property type="evidence" value="ECO:0007669"/>
    <property type="project" value="UniProtKB-UniRule"/>
</dbReference>
<dbReference type="SUPFAM" id="SSF142338">
    <property type="entry name" value="CofD-like"/>
    <property type="match status" value="1"/>
</dbReference>
<dbReference type="HAMAP" id="MF_00973">
    <property type="entry name" value="Gluconeogen_factor"/>
    <property type="match status" value="1"/>
</dbReference>
<comment type="function">
    <text evidence="2">Required for morphogenesis under gluconeogenic growth conditions.</text>
</comment>
<gene>
    <name evidence="3" type="ordered locus">Tthe_0750</name>
</gene>
<dbReference type="Proteomes" id="UP000001626">
    <property type="component" value="Chromosome"/>
</dbReference>
<keyword evidence="4" id="KW-1185">Reference proteome</keyword>
<evidence type="ECO:0000256" key="2">
    <source>
        <dbReference type="HAMAP-Rule" id="MF_00973"/>
    </source>
</evidence>
<evidence type="ECO:0000313" key="3">
    <source>
        <dbReference type="EMBL" id="ADL68305.1"/>
    </source>
</evidence>
<sequence>MTHFFTALNCFFMIKRGCITMRDFNYLNGPKVVVIGGGTGLSTMLRGLKHYTHNITAIVTVADDGGGSGVLREDLGILPPGDIRNCILALANTEPTMEKLLQYRFTDGMLKGQSFGNLFLAAMNGISDSFEEAVKKMSEVLAVSGKVLPVTLDDVKLKAKLKNGVVIGGESLIPKMQLKENSPIEKVFLEPKDAMPVEEAISDILNADGIILGPGSLYTSIIPNLLVNGICDTIEESKAIKIYVCNIMTQPGETIGYDANAHVDALFLHGLKSLDYVLVNNKEIPYEYKDRYKEDMSQPVSYDLEDFKEKGIKVIEKDVLAIKNNYIRHDEQKLAEILMELLI</sequence>
<accession>D9TLI0</accession>
<dbReference type="InterPro" id="IPR038136">
    <property type="entry name" value="CofD-like_dom_sf"/>
</dbReference>
<dbReference type="GO" id="GO:0043743">
    <property type="term" value="F:LPPG:FO 2-phospho-L-lactate transferase activity"/>
    <property type="evidence" value="ECO:0007669"/>
    <property type="project" value="InterPro"/>
</dbReference>
<protein>
    <recommendedName>
        <fullName evidence="2">Putative gluconeogenesis factor</fullName>
    </recommendedName>
</protein>
<dbReference type="eggNOG" id="COG0391">
    <property type="taxonomic scope" value="Bacteria"/>
</dbReference>
<dbReference type="InterPro" id="IPR010119">
    <property type="entry name" value="Gluconeogen_factor"/>
</dbReference>
<dbReference type="PANTHER" id="PTHR30135:SF3">
    <property type="entry name" value="GLUCONEOGENESIS FACTOR-RELATED"/>
    <property type="match status" value="1"/>
</dbReference>
<dbReference type="PANTHER" id="PTHR30135">
    <property type="entry name" value="UNCHARACTERIZED PROTEIN YVCK-RELATED"/>
    <property type="match status" value="1"/>
</dbReference>
<reference evidence="3 4" key="1">
    <citation type="submission" date="2010-08" db="EMBL/GenBank/DDBJ databases">
        <title>Complete sequence of Thermoanaerobacterium thermosaccharolyticum DSM 571.</title>
        <authorList>
            <consortium name="US DOE Joint Genome Institute"/>
            <person name="Lucas S."/>
            <person name="Copeland A."/>
            <person name="Lapidus A."/>
            <person name="Cheng J.-F."/>
            <person name="Bruce D."/>
            <person name="Goodwin L."/>
            <person name="Pitluck S."/>
            <person name="Teshima H."/>
            <person name="Detter J.C."/>
            <person name="Han C."/>
            <person name="Tapia R."/>
            <person name="Land M."/>
            <person name="Hauser L."/>
            <person name="Chang Y.-J."/>
            <person name="Jeffries C."/>
            <person name="Kyrpides N."/>
            <person name="Ivanova N."/>
            <person name="Mikhailova N."/>
            <person name="Hemme C.L."/>
            <person name="Woyke T."/>
        </authorList>
    </citation>
    <scope>NUCLEOTIDE SEQUENCE [LARGE SCALE GENOMIC DNA]</scope>
    <source>
        <strain evidence="4">ATCC 7956 / DSM 571 / NCIMB 9385 / NCA 3814 / NCTC 13789 / WDCM 00135 / 2032</strain>
    </source>
</reference>
<proteinExistence type="inferred from homology"/>
<comment type="subcellular location">
    <subcellularLocation>
        <location evidence="2">Cytoplasm</location>
    </subcellularLocation>
</comment>
<dbReference type="AlphaFoldDB" id="D9TLI0"/>
<comment type="similarity">
    <text evidence="2">Belongs to the gluconeogenesis factor family.</text>
</comment>
<dbReference type="InterPro" id="IPR002882">
    <property type="entry name" value="CofD"/>
</dbReference>
<organism evidence="3 4">
    <name type="scientific">Thermoanaerobacterium thermosaccharolyticum (strain ATCC 7956 / DSM 571 / NCIMB 9385 / NCA 3814 / NCTC 13789 / WDCM 00135 / 2032)</name>
    <name type="common">Clostridium thermosaccharolyticum</name>
    <dbReference type="NCBI Taxonomy" id="580327"/>
    <lineage>
        <taxon>Bacteria</taxon>
        <taxon>Bacillati</taxon>
        <taxon>Bacillota</taxon>
        <taxon>Clostridia</taxon>
        <taxon>Thermoanaerobacterales</taxon>
        <taxon>Thermoanaerobacteraceae</taxon>
        <taxon>Thermoanaerobacterium</taxon>
    </lineage>
</organism>
<dbReference type="Gene3D" id="3.40.50.10680">
    <property type="entry name" value="CofD-like domains"/>
    <property type="match status" value="1"/>
</dbReference>
<name>D9TLI0_THETC</name>
<dbReference type="CDD" id="cd07187">
    <property type="entry name" value="YvcK_like"/>
    <property type="match status" value="1"/>
</dbReference>
<dbReference type="GO" id="GO:0005737">
    <property type="term" value="C:cytoplasm"/>
    <property type="evidence" value="ECO:0007669"/>
    <property type="project" value="UniProtKB-SubCell"/>
</dbReference>
<dbReference type="Pfam" id="PF01933">
    <property type="entry name" value="CofD"/>
    <property type="match status" value="1"/>
</dbReference>
<dbReference type="NCBIfam" id="TIGR01826">
    <property type="entry name" value="CofD_related"/>
    <property type="match status" value="1"/>
</dbReference>
<dbReference type="EMBL" id="CP002171">
    <property type="protein sequence ID" value="ADL68305.1"/>
    <property type="molecule type" value="Genomic_DNA"/>
</dbReference>
<evidence type="ECO:0000256" key="1">
    <source>
        <dbReference type="ARBA" id="ARBA00022490"/>
    </source>
</evidence>
<dbReference type="STRING" id="580327.Tthe_0750"/>